<comment type="caution">
    <text evidence="2">The sequence shown here is derived from an EMBL/GenBank/DDBJ whole genome shotgun (WGS) entry which is preliminary data.</text>
</comment>
<gene>
    <name evidence="2" type="ORF">DFR58_106108</name>
</gene>
<protein>
    <recommendedName>
        <fullName evidence="1">FAD-dependent protein C-terminal domain-containing protein</fullName>
    </recommendedName>
</protein>
<organism evidence="2 3">
    <name type="scientific">Anaerobacterium chartisolvens</name>
    <dbReference type="NCBI Taxonomy" id="1297424"/>
    <lineage>
        <taxon>Bacteria</taxon>
        <taxon>Bacillati</taxon>
        <taxon>Bacillota</taxon>
        <taxon>Clostridia</taxon>
        <taxon>Eubacteriales</taxon>
        <taxon>Oscillospiraceae</taxon>
        <taxon>Anaerobacterium</taxon>
    </lineage>
</organism>
<dbReference type="PIRSF" id="PIRSF038984">
    <property type="entry name" value="FAD_binding_protein"/>
    <property type="match status" value="1"/>
</dbReference>
<dbReference type="Proteomes" id="UP000253034">
    <property type="component" value="Unassembled WGS sequence"/>
</dbReference>
<dbReference type="InterPro" id="IPR036188">
    <property type="entry name" value="FAD/NAD-bd_sf"/>
</dbReference>
<keyword evidence="3" id="KW-1185">Reference proteome</keyword>
<dbReference type="InterPro" id="IPR049516">
    <property type="entry name" value="FAD-depend_C"/>
</dbReference>
<reference evidence="2 3" key="1">
    <citation type="submission" date="2018-07" db="EMBL/GenBank/DDBJ databases">
        <title>Genomic Encyclopedia of Type Strains, Phase IV (KMG-IV): sequencing the most valuable type-strain genomes for metagenomic binning, comparative biology and taxonomic classification.</title>
        <authorList>
            <person name="Goeker M."/>
        </authorList>
    </citation>
    <scope>NUCLEOTIDE SEQUENCE [LARGE SCALE GENOMIC DNA]</scope>
    <source>
        <strain evidence="2 3">DSM 27016</strain>
    </source>
</reference>
<dbReference type="OrthoDB" id="9762921at2"/>
<accession>A0A369B8T3</accession>
<name>A0A369B8T3_9FIRM</name>
<dbReference type="PANTHER" id="PTHR42842">
    <property type="entry name" value="FAD/NAD(P)-BINDING OXIDOREDUCTASE"/>
    <property type="match status" value="1"/>
</dbReference>
<feature type="domain" description="FAD-dependent protein C-terminal" evidence="1">
    <location>
        <begin position="283"/>
        <end position="479"/>
    </location>
</feature>
<evidence type="ECO:0000259" key="1">
    <source>
        <dbReference type="Pfam" id="PF21688"/>
    </source>
</evidence>
<dbReference type="AlphaFoldDB" id="A0A369B8T3"/>
<dbReference type="SUPFAM" id="SSF51905">
    <property type="entry name" value="FAD/NAD(P)-binding domain"/>
    <property type="match status" value="1"/>
</dbReference>
<dbReference type="PANTHER" id="PTHR42842:SF3">
    <property type="entry name" value="FAD_NAD(P)-BINDING OXIDOREDUCTASE FAMILY PROTEIN"/>
    <property type="match status" value="1"/>
</dbReference>
<dbReference type="Gene3D" id="3.30.70.2700">
    <property type="match status" value="1"/>
</dbReference>
<dbReference type="InterPro" id="IPR028348">
    <property type="entry name" value="FAD-binding_protein"/>
</dbReference>
<evidence type="ECO:0000313" key="3">
    <source>
        <dbReference type="Proteomes" id="UP000253034"/>
    </source>
</evidence>
<evidence type="ECO:0000313" key="2">
    <source>
        <dbReference type="EMBL" id="RCX17940.1"/>
    </source>
</evidence>
<dbReference type="Pfam" id="PF21688">
    <property type="entry name" value="FAD-depend_C"/>
    <property type="match status" value="1"/>
</dbReference>
<sequence length="528" mass="57298">MIKITGLAIPLDYDLKLLADIVADILHIDGSGIENIKISKLSVDASDKNNVCFKASVDAYVSGDEKAIAFKNRDKRISVEAESPYILPERKFLKKRPIVVGCGPAGLFAALLLAQEGARPILLERGLDVDSRKQSVFKFWQTGILDTRSNVQFGEGGAGAFSDGKLKIGRRDPRKMKILSELVEAGAPPEIMYLDKPHIGTDRLNETVKGIRRKIIRMGGEVHFDAVLTKILHKEGVAEGIGFIKNGKYEELYTDNVVVAIGHSARDTFENLMESGVYIEQKPFAVGVRIEHPRAMIDRIRYGSFAEHPALGAADYKMVVHLNNGRAVYTFCMCPGGSVIAATSEDNAIVINGMSEFARDGRNSNSALLVTLGSADLGSSHALAGVAFQRRLEAEAFEAGGGGYRAPVQRLEDFLNKRNSSCFGEVLPTYLPGTGFCRTDTYLPGYITDSLRQAIYEMEEWMPGFAYPDAVITGAETRSSSPVRITRGESLEAIGIKGLYPCGEGAGYAGGIISAAVDGMLCAERILE</sequence>
<dbReference type="EMBL" id="QPJT01000006">
    <property type="protein sequence ID" value="RCX17940.1"/>
    <property type="molecule type" value="Genomic_DNA"/>
</dbReference>
<proteinExistence type="predicted"/>
<dbReference type="Gene3D" id="3.50.50.60">
    <property type="entry name" value="FAD/NAD(P)-binding domain"/>
    <property type="match status" value="2"/>
</dbReference>